<keyword evidence="1" id="KW-1133">Transmembrane helix</keyword>
<keyword evidence="3" id="KW-1185">Reference proteome</keyword>
<gene>
    <name evidence="2" type="ORF">SPARVUS_LOCUS16170749</name>
</gene>
<evidence type="ECO:0000313" key="3">
    <source>
        <dbReference type="Proteomes" id="UP001162483"/>
    </source>
</evidence>
<comment type="caution">
    <text evidence="2">The sequence shown here is derived from an EMBL/GenBank/DDBJ whole genome shotgun (WGS) entry which is preliminary data.</text>
</comment>
<evidence type="ECO:0000313" key="2">
    <source>
        <dbReference type="EMBL" id="CAI9621676.1"/>
    </source>
</evidence>
<sequence>MTADLWGGGEWVPEFDRYLLPLPQSFFFLSYLFLYPAARCLSGFCSVGTRRTAGFPVRMREKRCAL</sequence>
<protein>
    <submittedName>
        <fullName evidence="2">Uncharacterized protein</fullName>
    </submittedName>
</protein>
<keyword evidence="1" id="KW-0812">Transmembrane</keyword>
<proteinExistence type="predicted"/>
<name>A0ABN9HNX3_9NEOB</name>
<accession>A0ABN9HNX3</accession>
<dbReference type="Proteomes" id="UP001162483">
    <property type="component" value="Unassembled WGS sequence"/>
</dbReference>
<keyword evidence="1" id="KW-0472">Membrane</keyword>
<feature type="transmembrane region" description="Helical" evidence="1">
    <location>
        <begin position="26"/>
        <end position="49"/>
    </location>
</feature>
<reference evidence="2" key="1">
    <citation type="submission" date="2023-05" db="EMBL/GenBank/DDBJ databases">
        <authorList>
            <person name="Stuckert A."/>
        </authorList>
    </citation>
    <scope>NUCLEOTIDE SEQUENCE</scope>
</reference>
<dbReference type="EMBL" id="CATNWA010021189">
    <property type="protein sequence ID" value="CAI9621676.1"/>
    <property type="molecule type" value="Genomic_DNA"/>
</dbReference>
<organism evidence="2 3">
    <name type="scientific">Staurois parvus</name>
    <dbReference type="NCBI Taxonomy" id="386267"/>
    <lineage>
        <taxon>Eukaryota</taxon>
        <taxon>Metazoa</taxon>
        <taxon>Chordata</taxon>
        <taxon>Craniata</taxon>
        <taxon>Vertebrata</taxon>
        <taxon>Euteleostomi</taxon>
        <taxon>Amphibia</taxon>
        <taxon>Batrachia</taxon>
        <taxon>Anura</taxon>
        <taxon>Neobatrachia</taxon>
        <taxon>Ranoidea</taxon>
        <taxon>Ranidae</taxon>
        <taxon>Staurois</taxon>
    </lineage>
</organism>
<evidence type="ECO:0000256" key="1">
    <source>
        <dbReference type="SAM" id="Phobius"/>
    </source>
</evidence>